<evidence type="ECO:0000256" key="1">
    <source>
        <dbReference type="SAM" id="SignalP"/>
    </source>
</evidence>
<reference evidence="2" key="1">
    <citation type="submission" date="2016-04" db="EMBL/GenBank/DDBJ databases">
        <authorList>
            <person name="Evans L.H."/>
            <person name="Alamgir A."/>
            <person name="Owens N."/>
            <person name="Weber N.D."/>
            <person name="Virtaneva K."/>
            <person name="Barbian K."/>
            <person name="Babar A."/>
            <person name="Rosenke K."/>
        </authorList>
    </citation>
    <scope>NUCLEOTIDE SEQUENCE</scope>
    <source>
        <strain evidence="2">86</strain>
    </source>
</reference>
<feature type="chain" id="PRO_5012194325" description="PepSY domain-containing protein" evidence="1">
    <location>
        <begin position="26"/>
        <end position="99"/>
    </location>
</feature>
<feature type="signal peptide" evidence="1">
    <location>
        <begin position="1"/>
        <end position="25"/>
    </location>
</feature>
<name>A0A212IUI5_9PROT</name>
<keyword evidence="1" id="KW-0732">Signal</keyword>
<protein>
    <recommendedName>
        <fullName evidence="3">PepSY domain-containing protein</fullName>
    </recommendedName>
</protein>
<gene>
    <name evidence="2" type="ORF">KL86APRO_10052</name>
</gene>
<dbReference type="AlphaFoldDB" id="A0A212IUI5"/>
<proteinExistence type="predicted"/>
<accession>A0A212IUI5</accession>
<sequence length="99" mass="10193">MSRFRPIAAAAALCAGALGFVPAQAAELPPIACSPQALAKIDGSTAADARKAMTAAGYTQIADLKKGCDNYWHARAMKNGRPTGVLLAPDGQVRPEGLE</sequence>
<dbReference type="EMBL" id="FLUO01000001">
    <property type="protein sequence ID" value="SBV90857.1"/>
    <property type="molecule type" value="Genomic_DNA"/>
</dbReference>
<organism evidence="2">
    <name type="scientific">uncultured Alphaproteobacteria bacterium</name>
    <dbReference type="NCBI Taxonomy" id="91750"/>
    <lineage>
        <taxon>Bacteria</taxon>
        <taxon>Pseudomonadati</taxon>
        <taxon>Pseudomonadota</taxon>
        <taxon>Alphaproteobacteria</taxon>
        <taxon>environmental samples</taxon>
    </lineage>
</organism>
<evidence type="ECO:0008006" key="3">
    <source>
        <dbReference type="Google" id="ProtNLM"/>
    </source>
</evidence>
<evidence type="ECO:0000313" key="2">
    <source>
        <dbReference type="EMBL" id="SBV90857.1"/>
    </source>
</evidence>